<accession>A0ABD5QVF4</accession>
<comment type="caution">
    <text evidence="1">The sequence shown here is derived from an EMBL/GenBank/DDBJ whole genome shotgun (WGS) entry which is preliminary data.</text>
</comment>
<dbReference type="AlphaFoldDB" id="A0ABD5QVF4"/>
<dbReference type="EMBL" id="JBHSKV010000021">
    <property type="protein sequence ID" value="MFC5136069.1"/>
    <property type="molecule type" value="Genomic_DNA"/>
</dbReference>
<reference evidence="1 2" key="1">
    <citation type="journal article" date="2019" name="Int. J. Syst. Evol. Microbiol.">
        <title>The Global Catalogue of Microorganisms (GCM) 10K type strain sequencing project: providing services to taxonomists for standard genome sequencing and annotation.</title>
        <authorList>
            <consortium name="The Broad Institute Genomics Platform"/>
            <consortium name="The Broad Institute Genome Sequencing Center for Infectious Disease"/>
            <person name="Wu L."/>
            <person name="Ma J."/>
        </authorList>
    </citation>
    <scope>NUCLEOTIDE SEQUENCE [LARGE SCALE GENOMIC DNA]</scope>
    <source>
        <strain evidence="1 2">CGMCC 1.16026</strain>
    </source>
</reference>
<evidence type="ECO:0000313" key="2">
    <source>
        <dbReference type="Proteomes" id="UP001596145"/>
    </source>
</evidence>
<organism evidence="1 2">
    <name type="scientific">Halorubrum glutamatedens</name>
    <dbReference type="NCBI Taxonomy" id="2707018"/>
    <lineage>
        <taxon>Archaea</taxon>
        <taxon>Methanobacteriati</taxon>
        <taxon>Methanobacteriota</taxon>
        <taxon>Stenosarchaea group</taxon>
        <taxon>Halobacteria</taxon>
        <taxon>Halobacteriales</taxon>
        <taxon>Haloferacaceae</taxon>
        <taxon>Halorubrum</taxon>
    </lineage>
</organism>
<name>A0ABD5QVF4_9EURY</name>
<gene>
    <name evidence="1" type="ORF">ACFPJA_15250</name>
</gene>
<dbReference type="Proteomes" id="UP001596145">
    <property type="component" value="Unassembled WGS sequence"/>
</dbReference>
<dbReference type="RefSeq" id="WP_162498067.1">
    <property type="nucleotide sequence ID" value="NZ_JBHSKV010000021.1"/>
</dbReference>
<proteinExistence type="predicted"/>
<evidence type="ECO:0000313" key="1">
    <source>
        <dbReference type="EMBL" id="MFC5136069.1"/>
    </source>
</evidence>
<keyword evidence="2" id="KW-1185">Reference proteome</keyword>
<protein>
    <submittedName>
        <fullName evidence="1">Uncharacterized protein</fullName>
    </submittedName>
</protein>
<sequence>MRLPLIDTLAGHLDEVVGHPDPSVEQPARGGVPRELSAKTVTGDGHFMTSLLAADHLEGTSHSAVDPIGSVLVGRFER</sequence>